<evidence type="ECO:0000259" key="1">
    <source>
        <dbReference type="Pfam" id="PF00472"/>
    </source>
</evidence>
<dbReference type="Proteomes" id="UP000246099">
    <property type="component" value="Chromosome"/>
</dbReference>
<dbReference type="InterPro" id="IPR000352">
    <property type="entry name" value="Pep_chain_release_fac_I"/>
</dbReference>
<accession>A0ABN5LQW0</accession>
<dbReference type="PANTHER" id="PTHR47814:SF1">
    <property type="entry name" value="PEPTIDYL-TRNA HYDROLASE ARFB"/>
    <property type="match status" value="1"/>
</dbReference>
<keyword evidence="3" id="KW-1185">Reference proteome</keyword>
<dbReference type="SUPFAM" id="SSF110916">
    <property type="entry name" value="Peptidyl-tRNA hydrolase domain-like"/>
    <property type="match status" value="1"/>
</dbReference>
<dbReference type="GO" id="GO:0016787">
    <property type="term" value="F:hydrolase activity"/>
    <property type="evidence" value="ECO:0007669"/>
    <property type="project" value="UniProtKB-KW"/>
</dbReference>
<dbReference type="Gene3D" id="3.30.160.20">
    <property type="match status" value="1"/>
</dbReference>
<dbReference type="Pfam" id="PF00472">
    <property type="entry name" value="RF-1"/>
    <property type="match status" value="1"/>
</dbReference>
<protein>
    <submittedName>
        <fullName evidence="2">Aminoacyl-tRNA hydrolase</fullName>
    </submittedName>
</protein>
<evidence type="ECO:0000313" key="2">
    <source>
        <dbReference type="EMBL" id="AWO01771.1"/>
    </source>
</evidence>
<dbReference type="EMBL" id="CP029600">
    <property type="protein sequence ID" value="AWO01771.1"/>
    <property type="molecule type" value="Genomic_DNA"/>
</dbReference>
<organism evidence="2 3">
    <name type="scientific">Chitinophaga alhagiae</name>
    <dbReference type="NCBI Taxonomy" id="2203219"/>
    <lineage>
        <taxon>Bacteria</taxon>
        <taxon>Pseudomonadati</taxon>
        <taxon>Bacteroidota</taxon>
        <taxon>Chitinophagia</taxon>
        <taxon>Chitinophagales</taxon>
        <taxon>Chitinophagaceae</taxon>
        <taxon>Chitinophaga</taxon>
    </lineage>
</organism>
<evidence type="ECO:0000313" key="3">
    <source>
        <dbReference type="Proteomes" id="UP000246099"/>
    </source>
</evidence>
<sequence>MPDVSPEIKFKTARSGGKGGQNVNKVETMVEGYFDIAASAMLTEAQKALLLQKLGGRLNADGLLQVKSQTERSQLGNKAEVIKKMNRLIAQSLVVPKKRIKVKPTRAMIEKRIQFKKRLSEKKGNRRNNFGYE</sequence>
<gene>
    <name evidence="2" type="ORF">DLD77_08715</name>
</gene>
<proteinExistence type="predicted"/>
<name>A0ABN5LQW0_9BACT</name>
<dbReference type="NCBIfam" id="NF006718">
    <property type="entry name" value="PRK09256.1"/>
    <property type="match status" value="1"/>
</dbReference>
<dbReference type="PANTHER" id="PTHR47814">
    <property type="entry name" value="PEPTIDYL-TRNA HYDROLASE ARFB"/>
    <property type="match status" value="1"/>
</dbReference>
<keyword evidence="2" id="KW-0378">Hydrolase</keyword>
<reference evidence="2 3" key="1">
    <citation type="submission" date="2018-05" db="EMBL/GenBank/DDBJ databases">
        <title>Chitinophaga sp. nov., isolated from rhizosphere soil of Alhagi.</title>
        <authorList>
            <person name="Liu Y."/>
        </authorList>
    </citation>
    <scope>NUCLEOTIDE SEQUENCE [LARGE SCALE GENOMIC DNA]</scope>
    <source>
        <strain evidence="2 3">T22</strain>
    </source>
</reference>
<feature type="domain" description="Prokaryotic-type class I peptide chain release factors" evidence="1">
    <location>
        <begin position="7"/>
        <end position="122"/>
    </location>
</feature>